<evidence type="ECO:0000313" key="3">
    <source>
        <dbReference type="Proteomes" id="UP000559182"/>
    </source>
</evidence>
<dbReference type="Gene3D" id="3.40.50.1820">
    <property type="entry name" value="alpha/beta hydrolase"/>
    <property type="match status" value="1"/>
</dbReference>
<accession>A0A839N2K2</accession>
<gene>
    <name evidence="2" type="ORF">FHU39_001932</name>
</gene>
<dbReference type="AlphaFoldDB" id="A0A839N2K2"/>
<dbReference type="InterPro" id="IPR029058">
    <property type="entry name" value="AB_hydrolase_fold"/>
</dbReference>
<dbReference type="PANTHER" id="PTHR46438">
    <property type="entry name" value="ALPHA/BETA-HYDROLASES SUPERFAMILY PROTEIN"/>
    <property type="match status" value="1"/>
</dbReference>
<evidence type="ECO:0000259" key="1">
    <source>
        <dbReference type="Pfam" id="PF00561"/>
    </source>
</evidence>
<name>A0A839N2K2_9MICO</name>
<evidence type="ECO:0000313" key="2">
    <source>
        <dbReference type="EMBL" id="MBB2891948.1"/>
    </source>
</evidence>
<keyword evidence="3" id="KW-1185">Reference proteome</keyword>
<dbReference type="SUPFAM" id="SSF53474">
    <property type="entry name" value="alpha/beta-Hydrolases"/>
    <property type="match status" value="1"/>
</dbReference>
<dbReference type="PRINTS" id="PR00412">
    <property type="entry name" value="EPOXHYDRLASE"/>
</dbReference>
<dbReference type="InterPro" id="IPR000639">
    <property type="entry name" value="Epox_hydrolase-like"/>
</dbReference>
<dbReference type="RefSeq" id="WP_183320144.1">
    <property type="nucleotide sequence ID" value="NZ_JACHVQ010000001.1"/>
</dbReference>
<proteinExistence type="predicted"/>
<organism evidence="2 3">
    <name type="scientific">Flexivirga oryzae</name>
    <dbReference type="NCBI Taxonomy" id="1794944"/>
    <lineage>
        <taxon>Bacteria</taxon>
        <taxon>Bacillati</taxon>
        <taxon>Actinomycetota</taxon>
        <taxon>Actinomycetes</taxon>
        <taxon>Micrococcales</taxon>
        <taxon>Dermacoccaceae</taxon>
        <taxon>Flexivirga</taxon>
    </lineage>
</organism>
<feature type="domain" description="AB hydrolase-1" evidence="1">
    <location>
        <begin position="36"/>
        <end position="268"/>
    </location>
</feature>
<comment type="caution">
    <text evidence="2">The sequence shown here is derived from an EMBL/GenBank/DDBJ whole genome shotgun (WGS) entry which is preliminary data.</text>
</comment>
<dbReference type="InterPro" id="IPR000073">
    <property type="entry name" value="AB_hydrolase_1"/>
</dbReference>
<reference evidence="2 3" key="1">
    <citation type="submission" date="2020-08" db="EMBL/GenBank/DDBJ databases">
        <title>Sequencing the genomes of 1000 actinobacteria strains.</title>
        <authorList>
            <person name="Klenk H.-P."/>
        </authorList>
    </citation>
    <scope>NUCLEOTIDE SEQUENCE [LARGE SCALE GENOMIC DNA]</scope>
    <source>
        <strain evidence="2 3">DSM 105369</strain>
    </source>
</reference>
<keyword evidence="2" id="KW-0378">Hydrolase</keyword>
<dbReference type="EC" id="3.7.1.-" evidence="2"/>
<dbReference type="Pfam" id="PF00561">
    <property type="entry name" value="Abhydrolase_1"/>
    <property type="match status" value="1"/>
</dbReference>
<dbReference type="Proteomes" id="UP000559182">
    <property type="component" value="Unassembled WGS sequence"/>
</dbReference>
<dbReference type="GO" id="GO:0016787">
    <property type="term" value="F:hydrolase activity"/>
    <property type="evidence" value="ECO:0007669"/>
    <property type="project" value="UniProtKB-KW"/>
</dbReference>
<protein>
    <submittedName>
        <fullName evidence="2">2-hydroxy-6-oxo-octa-2,4-dienoate hydrolase</fullName>
        <ecNumber evidence="2">3.7.1.-</ecNumber>
    </submittedName>
</protein>
<dbReference type="EMBL" id="JACHVQ010000001">
    <property type="protein sequence ID" value="MBB2891948.1"/>
    <property type="molecule type" value="Genomic_DNA"/>
</dbReference>
<dbReference type="PRINTS" id="PR00111">
    <property type="entry name" value="ABHYDROLASE"/>
</dbReference>
<sequence length="282" mass="31250">MTTTEREQTVADPEIGRSVVAGGITTNYLESGSGEPVVLIHGSGPGVSAYANWRLTIPDLAEGLHVYAPDMAGFGFTERRPHIEYGLQTWVDQAVGFLDAVGQDRVALVGNSFGGAIALSLAARHPDRVSKLCLMGSVGVHFGLTEGLDAVWGYEPSFDAMRRLMDYFAYSRELVTDELAEVRYRASIRPGFQESYGSMFPAPRQRWIEALRTPEKQIAELDVPTLIVHGREDRVIPLQSSLRLLELIPHAQLHVFGECGHWTQIEHAREFNALLSDFLRSE</sequence>